<gene>
    <name evidence="1" type="ORF">Syun_030773</name>
</gene>
<evidence type="ECO:0000313" key="2">
    <source>
        <dbReference type="Proteomes" id="UP001420932"/>
    </source>
</evidence>
<keyword evidence="2" id="KW-1185">Reference proteome</keyword>
<sequence length="105" mass="12254">MDANIIKLEVLKLDFFDEAHLLVREVLGNMSWVQFCRYKAKYHLPLVQVFYSNMKTSNDFTNKSHVGGREVMIISEKLHDILGLPVLKPIVTLHEKLLSWPFNKL</sequence>
<reference evidence="1 2" key="1">
    <citation type="submission" date="2024-01" db="EMBL/GenBank/DDBJ databases">
        <title>Genome assemblies of Stephania.</title>
        <authorList>
            <person name="Yang L."/>
        </authorList>
    </citation>
    <scope>NUCLEOTIDE SEQUENCE [LARGE SCALE GENOMIC DNA]</scope>
    <source>
        <strain evidence="1">YNDBR</strain>
        <tissue evidence="1">Leaf</tissue>
    </source>
</reference>
<comment type="caution">
    <text evidence="1">The sequence shown here is derived from an EMBL/GenBank/DDBJ whole genome shotgun (WGS) entry which is preliminary data.</text>
</comment>
<organism evidence="1 2">
    <name type="scientific">Stephania yunnanensis</name>
    <dbReference type="NCBI Taxonomy" id="152371"/>
    <lineage>
        <taxon>Eukaryota</taxon>
        <taxon>Viridiplantae</taxon>
        <taxon>Streptophyta</taxon>
        <taxon>Embryophyta</taxon>
        <taxon>Tracheophyta</taxon>
        <taxon>Spermatophyta</taxon>
        <taxon>Magnoliopsida</taxon>
        <taxon>Ranunculales</taxon>
        <taxon>Menispermaceae</taxon>
        <taxon>Menispermoideae</taxon>
        <taxon>Cissampelideae</taxon>
        <taxon>Stephania</taxon>
    </lineage>
</organism>
<dbReference type="Proteomes" id="UP001420932">
    <property type="component" value="Unassembled WGS sequence"/>
</dbReference>
<accession>A0AAP0DZ00</accession>
<name>A0AAP0DZ00_9MAGN</name>
<proteinExistence type="predicted"/>
<dbReference type="AlphaFoldDB" id="A0AAP0DZ00"/>
<dbReference type="EMBL" id="JBBNAF010000047">
    <property type="protein sequence ID" value="KAK9081727.1"/>
    <property type="molecule type" value="Genomic_DNA"/>
</dbReference>
<evidence type="ECO:0000313" key="1">
    <source>
        <dbReference type="EMBL" id="KAK9081727.1"/>
    </source>
</evidence>
<protein>
    <submittedName>
        <fullName evidence="1">Uncharacterized protein</fullName>
    </submittedName>
</protein>